<name>A0A0C9VPW8_SPHS4</name>
<dbReference type="AlphaFoldDB" id="A0A0C9VPW8"/>
<organism evidence="1 2">
    <name type="scientific">Sphaerobolus stellatus (strain SS14)</name>
    <dbReference type="NCBI Taxonomy" id="990650"/>
    <lineage>
        <taxon>Eukaryota</taxon>
        <taxon>Fungi</taxon>
        <taxon>Dikarya</taxon>
        <taxon>Basidiomycota</taxon>
        <taxon>Agaricomycotina</taxon>
        <taxon>Agaricomycetes</taxon>
        <taxon>Phallomycetidae</taxon>
        <taxon>Geastrales</taxon>
        <taxon>Sphaerobolaceae</taxon>
        <taxon>Sphaerobolus</taxon>
    </lineage>
</organism>
<sequence length="102" mass="11526">MLERLVLYCNDNSRKIYKLRLPGFSPGIPLDIFPGGLPRLVSLELKGVHLPRSFDSSATGLKSLVLDYEGLRHSTKDFVEILTGRSSLKSLRINYFISWMGI</sequence>
<dbReference type="Proteomes" id="UP000054279">
    <property type="component" value="Unassembled WGS sequence"/>
</dbReference>
<protein>
    <submittedName>
        <fullName evidence="1">Uncharacterized protein</fullName>
    </submittedName>
</protein>
<evidence type="ECO:0000313" key="2">
    <source>
        <dbReference type="Proteomes" id="UP000054279"/>
    </source>
</evidence>
<reference evidence="1 2" key="1">
    <citation type="submission" date="2014-06" db="EMBL/GenBank/DDBJ databases">
        <title>Evolutionary Origins and Diversification of the Mycorrhizal Mutualists.</title>
        <authorList>
            <consortium name="DOE Joint Genome Institute"/>
            <consortium name="Mycorrhizal Genomics Consortium"/>
            <person name="Kohler A."/>
            <person name="Kuo A."/>
            <person name="Nagy L.G."/>
            <person name="Floudas D."/>
            <person name="Copeland A."/>
            <person name="Barry K.W."/>
            <person name="Cichocki N."/>
            <person name="Veneault-Fourrey C."/>
            <person name="LaButti K."/>
            <person name="Lindquist E.A."/>
            <person name="Lipzen A."/>
            <person name="Lundell T."/>
            <person name="Morin E."/>
            <person name="Murat C."/>
            <person name="Riley R."/>
            <person name="Ohm R."/>
            <person name="Sun H."/>
            <person name="Tunlid A."/>
            <person name="Henrissat B."/>
            <person name="Grigoriev I.V."/>
            <person name="Hibbett D.S."/>
            <person name="Martin F."/>
        </authorList>
    </citation>
    <scope>NUCLEOTIDE SEQUENCE [LARGE SCALE GENOMIC DNA]</scope>
    <source>
        <strain evidence="1 2">SS14</strain>
    </source>
</reference>
<proteinExistence type="predicted"/>
<evidence type="ECO:0000313" key="1">
    <source>
        <dbReference type="EMBL" id="KIJ44277.1"/>
    </source>
</evidence>
<dbReference type="HOGENOM" id="CLU_2279277_0_0_1"/>
<accession>A0A0C9VPW8</accession>
<dbReference type="EMBL" id="KN837118">
    <property type="protein sequence ID" value="KIJ44277.1"/>
    <property type="molecule type" value="Genomic_DNA"/>
</dbReference>
<keyword evidence="2" id="KW-1185">Reference proteome</keyword>
<gene>
    <name evidence="1" type="ORF">M422DRAFT_252286</name>
</gene>
<dbReference type="OrthoDB" id="3341212at2759"/>